<keyword evidence="3" id="KW-0804">Transcription</keyword>
<evidence type="ECO:0000256" key="5">
    <source>
        <dbReference type="SAM" id="MobiDB-lite"/>
    </source>
</evidence>
<name>A0ABP9HYE7_9ACTN</name>
<dbReference type="PANTHER" id="PTHR30055">
    <property type="entry name" value="HTH-TYPE TRANSCRIPTIONAL REGULATOR RUTR"/>
    <property type="match status" value="1"/>
</dbReference>
<dbReference type="EMBL" id="BAABHS010000024">
    <property type="protein sequence ID" value="GAA4981632.1"/>
    <property type="molecule type" value="Genomic_DNA"/>
</dbReference>
<comment type="caution">
    <text evidence="7">The sequence shown here is derived from an EMBL/GenBank/DDBJ whole genome shotgun (WGS) entry which is preliminary data.</text>
</comment>
<evidence type="ECO:0000256" key="3">
    <source>
        <dbReference type="ARBA" id="ARBA00023163"/>
    </source>
</evidence>
<keyword evidence="8" id="KW-1185">Reference proteome</keyword>
<dbReference type="PRINTS" id="PR00455">
    <property type="entry name" value="HTHTETR"/>
</dbReference>
<evidence type="ECO:0000313" key="7">
    <source>
        <dbReference type="EMBL" id="GAA4981632.1"/>
    </source>
</evidence>
<evidence type="ECO:0000313" key="8">
    <source>
        <dbReference type="Proteomes" id="UP001500466"/>
    </source>
</evidence>
<proteinExistence type="predicted"/>
<organism evidence="7 8">
    <name type="scientific">Yinghuangia aomiensis</name>
    <dbReference type="NCBI Taxonomy" id="676205"/>
    <lineage>
        <taxon>Bacteria</taxon>
        <taxon>Bacillati</taxon>
        <taxon>Actinomycetota</taxon>
        <taxon>Actinomycetes</taxon>
        <taxon>Kitasatosporales</taxon>
        <taxon>Streptomycetaceae</taxon>
        <taxon>Yinghuangia</taxon>
    </lineage>
</organism>
<protein>
    <recommendedName>
        <fullName evidence="6">HTH tetR-type domain-containing protein</fullName>
    </recommendedName>
</protein>
<evidence type="ECO:0000256" key="2">
    <source>
        <dbReference type="ARBA" id="ARBA00023125"/>
    </source>
</evidence>
<evidence type="ECO:0000259" key="6">
    <source>
        <dbReference type="PROSITE" id="PS50977"/>
    </source>
</evidence>
<dbReference type="PANTHER" id="PTHR30055:SF238">
    <property type="entry name" value="MYCOFACTOCIN BIOSYNTHESIS TRANSCRIPTIONAL REGULATOR MFTR-RELATED"/>
    <property type="match status" value="1"/>
</dbReference>
<dbReference type="Gene3D" id="1.10.357.10">
    <property type="entry name" value="Tetracycline Repressor, domain 2"/>
    <property type="match status" value="1"/>
</dbReference>
<feature type="compositionally biased region" description="Basic and acidic residues" evidence="5">
    <location>
        <begin position="1"/>
        <end position="13"/>
    </location>
</feature>
<evidence type="ECO:0000256" key="4">
    <source>
        <dbReference type="PROSITE-ProRule" id="PRU00335"/>
    </source>
</evidence>
<dbReference type="Pfam" id="PF00440">
    <property type="entry name" value="TetR_N"/>
    <property type="match status" value="1"/>
</dbReference>
<dbReference type="InterPro" id="IPR001647">
    <property type="entry name" value="HTH_TetR"/>
</dbReference>
<dbReference type="SUPFAM" id="SSF46689">
    <property type="entry name" value="Homeodomain-like"/>
    <property type="match status" value="1"/>
</dbReference>
<evidence type="ECO:0000256" key="1">
    <source>
        <dbReference type="ARBA" id="ARBA00023015"/>
    </source>
</evidence>
<dbReference type="InterPro" id="IPR023772">
    <property type="entry name" value="DNA-bd_HTH_TetR-type_CS"/>
</dbReference>
<gene>
    <name evidence="7" type="ORF">GCM10023205_58660</name>
</gene>
<dbReference type="PROSITE" id="PS50977">
    <property type="entry name" value="HTH_TETR_2"/>
    <property type="match status" value="1"/>
</dbReference>
<feature type="DNA-binding region" description="H-T-H motif" evidence="4">
    <location>
        <begin position="68"/>
        <end position="87"/>
    </location>
</feature>
<dbReference type="PROSITE" id="PS01081">
    <property type="entry name" value="HTH_TETR_1"/>
    <property type="match status" value="1"/>
</dbReference>
<sequence length="232" mass="26060">MAERDRRPRRPDVGDYAVGMPPATRRRTAPGSGAPAPDLRAQHKQLTRARLVSAAVDVFEEKGYDATTVDDVAARAGAARATFYLHFSGKADIVGELADRIWADTGRKFAAFAELPDWSAASIRGWLAEYVETGEENKKALKLFAEQLPHTLRRQHAAHQQEFIRSLTRPAERWSHFTRPEAKRRAFLLINQLETLMPSWQSGRWDRERSAMLDTLTAVWRATLGADHADGS</sequence>
<keyword evidence="2 4" id="KW-0238">DNA-binding</keyword>
<dbReference type="Proteomes" id="UP001500466">
    <property type="component" value="Unassembled WGS sequence"/>
</dbReference>
<keyword evidence="1" id="KW-0805">Transcription regulation</keyword>
<reference evidence="8" key="1">
    <citation type="journal article" date="2019" name="Int. J. Syst. Evol. Microbiol.">
        <title>The Global Catalogue of Microorganisms (GCM) 10K type strain sequencing project: providing services to taxonomists for standard genome sequencing and annotation.</title>
        <authorList>
            <consortium name="The Broad Institute Genomics Platform"/>
            <consortium name="The Broad Institute Genome Sequencing Center for Infectious Disease"/>
            <person name="Wu L."/>
            <person name="Ma J."/>
        </authorList>
    </citation>
    <scope>NUCLEOTIDE SEQUENCE [LARGE SCALE GENOMIC DNA]</scope>
    <source>
        <strain evidence="8">JCM 17986</strain>
    </source>
</reference>
<feature type="domain" description="HTH tetR-type" evidence="6">
    <location>
        <begin position="45"/>
        <end position="105"/>
    </location>
</feature>
<accession>A0ABP9HYE7</accession>
<dbReference type="InterPro" id="IPR050109">
    <property type="entry name" value="HTH-type_TetR-like_transc_reg"/>
</dbReference>
<feature type="region of interest" description="Disordered" evidence="5">
    <location>
        <begin position="1"/>
        <end position="38"/>
    </location>
</feature>
<dbReference type="InterPro" id="IPR009057">
    <property type="entry name" value="Homeodomain-like_sf"/>
</dbReference>